<dbReference type="InterPro" id="IPR007367">
    <property type="entry name" value="DUF433"/>
</dbReference>
<evidence type="ECO:0000313" key="2">
    <source>
        <dbReference type="Proteomes" id="UP000176741"/>
    </source>
</evidence>
<reference evidence="1 2" key="1">
    <citation type="journal article" date="2016" name="Nat. Commun.">
        <title>Thousands of microbial genomes shed light on interconnected biogeochemical processes in an aquifer system.</title>
        <authorList>
            <person name="Anantharaman K."/>
            <person name="Brown C.T."/>
            <person name="Hug L.A."/>
            <person name="Sharon I."/>
            <person name="Castelle C.J."/>
            <person name="Probst A.J."/>
            <person name="Thomas B.C."/>
            <person name="Singh A."/>
            <person name="Wilkins M.J."/>
            <person name="Karaoz U."/>
            <person name="Brodie E.L."/>
            <person name="Williams K.H."/>
            <person name="Hubbard S.S."/>
            <person name="Banfield J.F."/>
        </authorList>
    </citation>
    <scope>NUCLEOTIDE SEQUENCE [LARGE SCALE GENOMIC DNA]</scope>
</reference>
<evidence type="ECO:0000313" key="1">
    <source>
        <dbReference type="EMBL" id="OGM20633.1"/>
    </source>
</evidence>
<sequence length="76" mass="8496">MARKKIFQNIVVDPKVRFGKPVIEGTRVPVDLIVAKVGEGMNIEEVMKEFDITRKQVLVTLKYAAKVVANEEIALA</sequence>
<name>A0A1F7Y012_9BACT</name>
<organism evidence="1 2">
    <name type="scientific">Candidatus Woesebacteria bacterium RIFCSPHIGHO2_01_FULL_38_26b</name>
    <dbReference type="NCBI Taxonomy" id="1802491"/>
    <lineage>
        <taxon>Bacteria</taxon>
        <taxon>Candidatus Woeseibacteriota</taxon>
    </lineage>
</organism>
<gene>
    <name evidence="1" type="ORF">A2771_00095</name>
</gene>
<dbReference type="InterPro" id="IPR036388">
    <property type="entry name" value="WH-like_DNA-bd_sf"/>
</dbReference>
<dbReference type="PANTHER" id="PTHR34849:SF3">
    <property type="entry name" value="SSR2962 PROTEIN"/>
    <property type="match status" value="1"/>
</dbReference>
<dbReference type="PANTHER" id="PTHR34849">
    <property type="entry name" value="SSL5025 PROTEIN"/>
    <property type="match status" value="1"/>
</dbReference>
<dbReference type="EMBL" id="MGGD01000029">
    <property type="protein sequence ID" value="OGM20633.1"/>
    <property type="molecule type" value="Genomic_DNA"/>
</dbReference>
<protein>
    <recommendedName>
        <fullName evidence="3">Antitoxin</fullName>
    </recommendedName>
</protein>
<dbReference type="Gene3D" id="1.10.10.10">
    <property type="entry name" value="Winged helix-like DNA-binding domain superfamily/Winged helix DNA-binding domain"/>
    <property type="match status" value="1"/>
</dbReference>
<dbReference type="Proteomes" id="UP000176741">
    <property type="component" value="Unassembled WGS sequence"/>
</dbReference>
<comment type="caution">
    <text evidence="1">The sequence shown here is derived from an EMBL/GenBank/DDBJ whole genome shotgun (WGS) entry which is preliminary data.</text>
</comment>
<dbReference type="Pfam" id="PF04255">
    <property type="entry name" value="DUF433"/>
    <property type="match status" value="1"/>
</dbReference>
<dbReference type="SUPFAM" id="SSF46689">
    <property type="entry name" value="Homeodomain-like"/>
    <property type="match status" value="1"/>
</dbReference>
<accession>A0A1F7Y012</accession>
<proteinExistence type="predicted"/>
<dbReference type="InterPro" id="IPR009057">
    <property type="entry name" value="Homeodomain-like_sf"/>
</dbReference>
<dbReference type="AlphaFoldDB" id="A0A1F7Y012"/>
<evidence type="ECO:0008006" key="3">
    <source>
        <dbReference type="Google" id="ProtNLM"/>
    </source>
</evidence>